<dbReference type="InterPro" id="IPR009080">
    <property type="entry name" value="tRNAsynth_Ia_anticodon-bd"/>
</dbReference>
<dbReference type="Pfam" id="PF00133">
    <property type="entry name" value="tRNA-synt_1"/>
    <property type="match status" value="2"/>
</dbReference>
<reference evidence="15 16" key="1">
    <citation type="journal article" date="2019" name="Sci. Rep.">
        <title>Comparative genomics of chytrid fungi reveal insights into the obligate biotrophic and pathogenic lifestyle of Synchytrium endobioticum.</title>
        <authorList>
            <person name="van de Vossenberg B.T.L.H."/>
            <person name="Warris S."/>
            <person name="Nguyen H.D.T."/>
            <person name="van Gent-Pelzer M.P.E."/>
            <person name="Joly D.L."/>
            <person name="van de Geest H.C."/>
            <person name="Bonants P.J.M."/>
            <person name="Smith D.S."/>
            <person name="Levesque C.A."/>
            <person name="van der Lee T.A.J."/>
        </authorList>
    </citation>
    <scope>NUCLEOTIDE SEQUENCE [LARGE SCALE GENOMIC DNA]</scope>
    <source>
        <strain evidence="15 16">LEV6574</strain>
    </source>
</reference>
<comment type="subcellular location">
    <subcellularLocation>
        <location evidence="1">Cytoplasm</location>
    </subcellularLocation>
</comment>
<evidence type="ECO:0000256" key="8">
    <source>
        <dbReference type="ARBA" id="ARBA00023146"/>
    </source>
</evidence>
<dbReference type="EMBL" id="QEAM01000233">
    <property type="protein sequence ID" value="TPX43210.1"/>
    <property type="molecule type" value="Genomic_DNA"/>
</dbReference>
<dbReference type="EC" id="6.1.1.4" evidence="3"/>
<dbReference type="PANTHER" id="PTHR45794:SF1">
    <property type="entry name" value="LEUCINE--TRNA LIGASE, CYTOPLASMIC"/>
    <property type="match status" value="1"/>
</dbReference>
<evidence type="ECO:0000256" key="4">
    <source>
        <dbReference type="ARBA" id="ARBA00022598"/>
    </source>
</evidence>
<dbReference type="InterPro" id="IPR014729">
    <property type="entry name" value="Rossmann-like_a/b/a_fold"/>
</dbReference>
<evidence type="ECO:0000259" key="14">
    <source>
        <dbReference type="Pfam" id="PF08264"/>
    </source>
</evidence>
<dbReference type="NCBIfam" id="TIGR00395">
    <property type="entry name" value="leuS_arch"/>
    <property type="match status" value="1"/>
</dbReference>
<evidence type="ECO:0000259" key="13">
    <source>
        <dbReference type="Pfam" id="PF00133"/>
    </source>
</evidence>
<evidence type="ECO:0000256" key="7">
    <source>
        <dbReference type="ARBA" id="ARBA00022917"/>
    </source>
</evidence>
<dbReference type="GO" id="GO:0005524">
    <property type="term" value="F:ATP binding"/>
    <property type="evidence" value="ECO:0007669"/>
    <property type="project" value="UniProtKB-KW"/>
</dbReference>
<evidence type="ECO:0000256" key="12">
    <source>
        <dbReference type="SAM" id="MobiDB-lite"/>
    </source>
</evidence>
<feature type="domain" description="Aminoacyl-tRNA synthetase class Ia" evidence="13">
    <location>
        <begin position="74"/>
        <end position="156"/>
    </location>
</feature>
<feature type="region of interest" description="Disordered" evidence="12">
    <location>
        <begin position="26"/>
        <end position="62"/>
    </location>
</feature>
<dbReference type="AlphaFoldDB" id="A0A507CWF5"/>
<dbReference type="InterPro" id="IPR009008">
    <property type="entry name" value="Val/Leu/Ile-tRNA-synth_edit"/>
</dbReference>
<evidence type="ECO:0000256" key="10">
    <source>
        <dbReference type="ARBA" id="ARBA00047469"/>
    </source>
</evidence>
<evidence type="ECO:0000256" key="3">
    <source>
        <dbReference type="ARBA" id="ARBA00013164"/>
    </source>
</evidence>
<keyword evidence="5 11" id="KW-0547">Nucleotide-binding</keyword>
<dbReference type="GO" id="GO:0002161">
    <property type="term" value="F:aminoacyl-tRNA deacylase activity"/>
    <property type="evidence" value="ECO:0007669"/>
    <property type="project" value="InterPro"/>
</dbReference>
<evidence type="ECO:0000313" key="16">
    <source>
        <dbReference type="Proteomes" id="UP000320475"/>
    </source>
</evidence>
<dbReference type="SUPFAM" id="SSF50677">
    <property type="entry name" value="ValRS/IleRS/LeuRS editing domain"/>
    <property type="match status" value="1"/>
</dbReference>
<dbReference type="OrthoDB" id="10249672at2759"/>
<dbReference type="Gene3D" id="3.90.740.10">
    <property type="entry name" value="Valyl/Leucyl/Isoleucyl-tRNA synthetase, editing domain"/>
    <property type="match status" value="1"/>
</dbReference>
<evidence type="ECO:0000256" key="2">
    <source>
        <dbReference type="ARBA" id="ARBA00005594"/>
    </source>
</evidence>
<dbReference type="InterPro" id="IPR013155">
    <property type="entry name" value="M/V/L/I-tRNA-synth_anticd-bd"/>
</dbReference>
<evidence type="ECO:0000256" key="1">
    <source>
        <dbReference type="ARBA" id="ARBA00004496"/>
    </source>
</evidence>
<dbReference type="FunFam" id="3.90.740.10:FF:000001">
    <property type="entry name" value="Leucine--tRNA ligase, cytoplasmic"/>
    <property type="match status" value="1"/>
</dbReference>
<evidence type="ECO:0000256" key="5">
    <source>
        <dbReference type="ARBA" id="ARBA00022741"/>
    </source>
</evidence>
<sequence>MTIRYHLHTASVRQLRLVHCPSIFSPFSSSSSSSRPANNPPLPKKTSKMAATAKEPPKSTAKRDTLRKIETAVQMQWEESRIFEVNAPLPEEPRPEKFMATFPYPYMNGRLHLGHSFSLSKVEFAMGYERLQGKRCLFPFGFHCTGMPIKAAADKIRKEVAKFGKDFSGYKGEEDEQEEAPSEAPNPSNGNVAEVSKTDDPTKFKKKASKVAAKTTGAKFQFQIMQSMGVQNDEIHKFADPIHWLYYFPPLAIEDLKSIGLKVDWRRSFVTTEVNPYYDSFVRWQFNRLKNMEKPKVKFGERYTVYSPLDGQPCMDHDRATGEGKGVQEYTCIKIRVDFEELKATPEDRKGIPVGQKLTSTEVQKAIGSRQVYMVAATLRPETMYGQTNCYVGECIKYGIYEVDDKEAWIITPRAARNMAFQGLFGTKKRGEIVKLAEVTGKDLIGVPINAPLTPYKRVYVLPMEGVLDNKGTGVVTSVPSDSPDDYITLQDLRKKHEWYGVLLRWVEPFPPIPILETPNYGTLAAKTAIEREKIVSQKDKEKLEKAKADVYKEGFYQGKMIVGDYAGKPVTEAKPLIRADMIRSGDAIPYCEPEALIMSRSGDECVISLEDQWYIDYGETTWRAQVEGLVSKMNFYNDDTKKQFDLVLAWLNQWACARSFGLGTKLPWDPQFVIESLSDSTIYMAYYTVAHLLHGGNLDGSKPGLANIKPEEMSDEVWDYVYRDDAPFPKNTKLEPSCLESLRREFRYWYPMNLRTSGKDLIGNHLTFALYNHVAVFEEKYWPLGMRANGHLLLDGEKMSKSTGNFLTLQQAIQEFGADATRFSLADAGDSLDDANFMTDTANKAILRVHTQVEWVEEVLGDIRNSKLREGQFMTLLDLAFEAEVERQIISTKRAYDSMLYREAVKEGFYQLQYARDQYREVTSPGRGYDNHGMHKDLVLRFIEVQALLMAPVIPHFSEHVWQNLLQKKELRNGVSQAASIMHAAWPEPKSINHSALASIEYIRDIAHTVRATEDNIAKKAAKKGQNITIIGPKKVKLFWASTFPDYQDAAINVLKETYDEKTRTFSGKEKELAAQRGLMKEKRLVPYMVEFKKKVEREGPIAFNRALVFDELQVLVENKDIIKKALDVVDVEIIRKEDVSAFAGFSAVQITKAEAAVPGKPAYFMVAA</sequence>
<feature type="domain" description="Aminoacyl-tRNA synthetase class Ia" evidence="13">
    <location>
        <begin position="254"/>
        <end position="837"/>
    </location>
</feature>
<dbReference type="PROSITE" id="PS00178">
    <property type="entry name" value="AA_TRNA_LIGASE_I"/>
    <property type="match status" value="1"/>
</dbReference>
<comment type="catalytic activity">
    <reaction evidence="10">
        <text>tRNA(Leu) + L-leucine + ATP = L-leucyl-tRNA(Leu) + AMP + diphosphate</text>
        <dbReference type="Rhea" id="RHEA:11688"/>
        <dbReference type="Rhea" id="RHEA-COMP:9613"/>
        <dbReference type="Rhea" id="RHEA-COMP:9622"/>
        <dbReference type="ChEBI" id="CHEBI:30616"/>
        <dbReference type="ChEBI" id="CHEBI:33019"/>
        <dbReference type="ChEBI" id="CHEBI:57427"/>
        <dbReference type="ChEBI" id="CHEBI:78442"/>
        <dbReference type="ChEBI" id="CHEBI:78494"/>
        <dbReference type="ChEBI" id="CHEBI:456215"/>
        <dbReference type="EC" id="6.1.1.4"/>
    </reaction>
</comment>
<dbReference type="InterPro" id="IPR004493">
    <property type="entry name" value="Leu-tRNA-synth_Ia_arc/euk"/>
</dbReference>
<dbReference type="Pfam" id="PF08264">
    <property type="entry name" value="Anticodon_1"/>
    <property type="match status" value="1"/>
</dbReference>
<dbReference type="PANTHER" id="PTHR45794">
    <property type="entry name" value="LEUCYL-TRNA SYNTHETASE"/>
    <property type="match status" value="1"/>
</dbReference>
<dbReference type="Proteomes" id="UP000320475">
    <property type="component" value="Unassembled WGS sequence"/>
</dbReference>
<dbReference type="GO" id="GO:0006429">
    <property type="term" value="P:leucyl-tRNA aminoacylation"/>
    <property type="evidence" value="ECO:0007669"/>
    <property type="project" value="InterPro"/>
</dbReference>
<accession>A0A507CWF5</accession>
<comment type="caution">
    <text evidence="15">The sequence shown here is derived from an EMBL/GenBank/DDBJ whole genome shotgun (WGS) entry which is preliminary data.</text>
</comment>
<feature type="domain" description="Methionyl/Valyl/Leucyl/Isoleucyl-tRNA synthetase anticodon-binding" evidence="14">
    <location>
        <begin position="882"/>
        <end position="1021"/>
    </location>
</feature>
<dbReference type="InterPro" id="IPR002300">
    <property type="entry name" value="aa-tRNA-synth_Ia"/>
</dbReference>
<evidence type="ECO:0000256" key="9">
    <source>
        <dbReference type="ARBA" id="ARBA00030520"/>
    </source>
</evidence>
<evidence type="ECO:0000256" key="11">
    <source>
        <dbReference type="RuleBase" id="RU363035"/>
    </source>
</evidence>
<keyword evidence="8 11" id="KW-0030">Aminoacyl-tRNA synthetase</keyword>
<comment type="similarity">
    <text evidence="2 11">Belongs to the class-I aminoacyl-tRNA synthetase family.</text>
</comment>
<feature type="region of interest" description="Disordered" evidence="12">
    <location>
        <begin position="168"/>
        <end position="207"/>
    </location>
</feature>
<keyword evidence="6 11" id="KW-0067">ATP-binding</keyword>
<dbReference type="Gene3D" id="1.10.730.10">
    <property type="entry name" value="Isoleucyl-tRNA Synthetase, Domain 1"/>
    <property type="match status" value="1"/>
</dbReference>
<name>A0A507CWF5_9FUNG</name>
<dbReference type="SUPFAM" id="SSF47323">
    <property type="entry name" value="Anticodon-binding domain of a subclass of class I aminoacyl-tRNA synthetases"/>
    <property type="match status" value="1"/>
</dbReference>
<keyword evidence="7 11" id="KW-0648">Protein biosynthesis</keyword>
<protein>
    <recommendedName>
        <fullName evidence="3">leucine--tRNA ligase</fullName>
        <ecNumber evidence="3">6.1.1.4</ecNumber>
    </recommendedName>
    <alternativeName>
        <fullName evidence="9">Leucyl-tRNA synthetase</fullName>
    </alternativeName>
</protein>
<evidence type="ECO:0000256" key="6">
    <source>
        <dbReference type="ARBA" id="ARBA00022840"/>
    </source>
</evidence>
<evidence type="ECO:0000313" key="15">
    <source>
        <dbReference type="EMBL" id="TPX43210.1"/>
    </source>
</evidence>
<proteinExistence type="inferred from homology"/>
<dbReference type="Gene3D" id="3.40.50.620">
    <property type="entry name" value="HUPs"/>
    <property type="match status" value="1"/>
</dbReference>
<dbReference type="SUPFAM" id="SSF52374">
    <property type="entry name" value="Nucleotidylyl transferase"/>
    <property type="match status" value="1"/>
</dbReference>
<dbReference type="GO" id="GO:0005737">
    <property type="term" value="C:cytoplasm"/>
    <property type="evidence" value="ECO:0007669"/>
    <property type="project" value="UniProtKB-SubCell"/>
</dbReference>
<dbReference type="VEuPathDB" id="FungiDB:SeMB42_g04031"/>
<dbReference type="GO" id="GO:0004823">
    <property type="term" value="F:leucine-tRNA ligase activity"/>
    <property type="evidence" value="ECO:0007669"/>
    <property type="project" value="UniProtKB-EC"/>
</dbReference>
<gene>
    <name evidence="15" type="ORF">SeLEV6574_g05182</name>
</gene>
<dbReference type="CDD" id="cd07959">
    <property type="entry name" value="Anticodon_Ia_Leu_AEc"/>
    <property type="match status" value="1"/>
</dbReference>
<organism evidence="15 16">
    <name type="scientific">Synchytrium endobioticum</name>
    <dbReference type="NCBI Taxonomy" id="286115"/>
    <lineage>
        <taxon>Eukaryota</taxon>
        <taxon>Fungi</taxon>
        <taxon>Fungi incertae sedis</taxon>
        <taxon>Chytridiomycota</taxon>
        <taxon>Chytridiomycota incertae sedis</taxon>
        <taxon>Chytridiomycetes</taxon>
        <taxon>Synchytriales</taxon>
        <taxon>Synchytriaceae</taxon>
        <taxon>Synchytrium</taxon>
    </lineage>
</organism>
<dbReference type="InterPro" id="IPR001412">
    <property type="entry name" value="aa-tRNA-synth_I_CS"/>
</dbReference>
<keyword evidence="4 11" id="KW-0436">Ligase</keyword>